<feature type="binding site" evidence="7">
    <location>
        <position position="127"/>
    </location>
    <ligand>
        <name>Zn(2+)</name>
        <dbReference type="ChEBI" id="CHEBI:29105"/>
        <label>1</label>
    </ligand>
</feature>
<comment type="subunit">
    <text evidence="7">Monomer.</text>
</comment>
<feature type="binding site" evidence="7">
    <location>
        <position position="58"/>
    </location>
    <ligand>
        <name>Zn(2+)</name>
        <dbReference type="ChEBI" id="CHEBI:29105"/>
        <label>2</label>
    </ligand>
</feature>
<feature type="domain" description="Metallo-beta-lactamase" evidence="8">
    <location>
        <begin position="11"/>
        <end position="165"/>
    </location>
</feature>
<dbReference type="GO" id="GO:0004416">
    <property type="term" value="F:hydroxyacylglutathione hydrolase activity"/>
    <property type="evidence" value="ECO:0007669"/>
    <property type="project" value="UniProtKB-UniRule"/>
</dbReference>
<dbReference type="EC" id="3.1.2.6" evidence="7"/>
<protein>
    <recommendedName>
        <fullName evidence="7">Hydroxyacylglutathione hydrolase</fullName>
        <ecNumber evidence="7">3.1.2.6</ecNumber>
    </recommendedName>
    <alternativeName>
        <fullName evidence="7">Glyoxalase II</fullName>
        <shortName evidence="7">Glx II</shortName>
    </alternativeName>
</protein>
<comment type="pathway">
    <text evidence="2 7">Secondary metabolite metabolism; methylglyoxal degradation; (R)-lactate from methylglyoxal: step 2/2.</text>
</comment>
<dbReference type="PANTHER" id="PTHR43705">
    <property type="entry name" value="HYDROXYACYLGLUTATHIONE HYDROLASE"/>
    <property type="match status" value="1"/>
</dbReference>
<dbReference type="GO" id="GO:0019243">
    <property type="term" value="P:methylglyoxal catabolic process to D-lactate via S-lactoyl-glutathione"/>
    <property type="evidence" value="ECO:0007669"/>
    <property type="project" value="UniProtKB-UniRule"/>
</dbReference>
<dbReference type="GO" id="GO:0046872">
    <property type="term" value="F:metal ion binding"/>
    <property type="evidence" value="ECO:0007669"/>
    <property type="project" value="UniProtKB-KW"/>
</dbReference>
<evidence type="ECO:0000313" key="9">
    <source>
        <dbReference type="EMBL" id="VFP80602.1"/>
    </source>
</evidence>
<feature type="binding site" evidence="7">
    <location>
        <position position="110"/>
    </location>
    <ligand>
        <name>Zn(2+)</name>
        <dbReference type="ChEBI" id="CHEBI:29105"/>
        <label>1</label>
    </ligand>
</feature>
<accession>A0A451D4H2</accession>
<organism evidence="9 10">
    <name type="scientific">Candidatus Erwinia haradaeae</name>
    <dbReference type="NCBI Taxonomy" id="1922217"/>
    <lineage>
        <taxon>Bacteria</taxon>
        <taxon>Pseudomonadati</taxon>
        <taxon>Pseudomonadota</taxon>
        <taxon>Gammaproteobacteria</taxon>
        <taxon>Enterobacterales</taxon>
        <taxon>Erwiniaceae</taxon>
        <taxon>Erwinia</taxon>
    </lineage>
</organism>
<comment type="cofactor">
    <cofactor evidence="7">
        <name>Zn(2+)</name>
        <dbReference type="ChEBI" id="CHEBI:29105"/>
    </cofactor>
    <text evidence="7">Binds 2 Zn(2+) ions per subunit.</text>
</comment>
<evidence type="ECO:0000256" key="3">
    <source>
        <dbReference type="ARBA" id="ARBA00006759"/>
    </source>
</evidence>
<keyword evidence="6 7" id="KW-0862">Zinc</keyword>
<comment type="catalytic activity">
    <reaction evidence="1 7">
        <text>an S-(2-hydroxyacyl)glutathione + H2O = a 2-hydroxy carboxylate + glutathione + H(+)</text>
        <dbReference type="Rhea" id="RHEA:21864"/>
        <dbReference type="ChEBI" id="CHEBI:15377"/>
        <dbReference type="ChEBI" id="CHEBI:15378"/>
        <dbReference type="ChEBI" id="CHEBI:57925"/>
        <dbReference type="ChEBI" id="CHEBI:58896"/>
        <dbReference type="ChEBI" id="CHEBI:71261"/>
        <dbReference type="EC" id="3.1.2.6"/>
    </reaction>
</comment>
<evidence type="ECO:0000256" key="1">
    <source>
        <dbReference type="ARBA" id="ARBA00001623"/>
    </source>
</evidence>
<dbReference type="AlphaFoldDB" id="A0A451D4H2"/>
<feature type="binding site" evidence="7">
    <location>
        <position position="165"/>
    </location>
    <ligand>
        <name>Zn(2+)</name>
        <dbReference type="ChEBI" id="CHEBI:29105"/>
        <label>2</label>
    </ligand>
</feature>
<reference evidence="9 10" key="1">
    <citation type="submission" date="2019-02" db="EMBL/GenBank/DDBJ databases">
        <authorList>
            <person name="Manzano-Marin A."/>
            <person name="Manzano-Marin A."/>
        </authorList>
    </citation>
    <scope>NUCLEOTIDE SEQUENCE [LARGE SCALE GENOMIC DNA]</scope>
    <source>
        <strain evidence="9 10">ErCisplendens/pseudotsugae</strain>
    </source>
</reference>
<dbReference type="PIRSF" id="PIRSF005457">
    <property type="entry name" value="Glx"/>
    <property type="match status" value="1"/>
</dbReference>
<evidence type="ECO:0000256" key="7">
    <source>
        <dbReference type="HAMAP-Rule" id="MF_01374"/>
    </source>
</evidence>
<dbReference type="PANTHER" id="PTHR43705:SF1">
    <property type="entry name" value="HYDROXYACYLGLUTATHIONE HYDROLASE GLOB"/>
    <property type="match status" value="1"/>
</dbReference>
<dbReference type="InterPro" id="IPR017782">
    <property type="entry name" value="Hydroxyacylglutathione_Hdrlase"/>
</dbReference>
<proteinExistence type="inferred from homology"/>
<dbReference type="CDD" id="cd07723">
    <property type="entry name" value="hydroxyacylglutathione_hydrolase_MBL-fold"/>
    <property type="match status" value="1"/>
</dbReference>
<feature type="binding site" evidence="7">
    <location>
        <position position="55"/>
    </location>
    <ligand>
        <name>Zn(2+)</name>
        <dbReference type="ChEBI" id="CHEBI:29105"/>
        <label>1</label>
    </ligand>
</feature>
<feature type="binding site" evidence="7">
    <location>
        <position position="127"/>
    </location>
    <ligand>
        <name>Zn(2+)</name>
        <dbReference type="ChEBI" id="CHEBI:29105"/>
        <label>2</label>
    </ligand>
</feature>
<dbReference type="UniPathway" id="UPA00619">
    <property type="reaction ID" value="UER00676"/>
</dbReference>
<dbReference type="InterPro" id="IPR035680">
    <property type="entry name" value="Clx_II_MBL"/>
</dbReference>
<dbReference type="NCBIfam" id="TIGR03413">
    <property type="entry name" value="GSH_gloB"/>
    <property type="match status" value="1"/>
</dbReference>
<dbReference type="InterPro" id="IPR032282">
    <property type="entry name" value="HAGH_C"/>
</dbReference>
<dbReference type="Pfam" id="PF00753">
    <property type="entry name" value="Lactamase_B"/>
    <property type="match status" value="1"/>
</dbReference>
<name>A0A451D4H2_9GAMM</name>
<evidence type="ECO:0000256" key="5">
    <source>
        <dbReference type="ARBA" id="ARBA00022801"/>
    </source>
</evidence>
<comment type="similarity">
    <text evidence="3 7">Belongs to the metallo-beta-lactamase superfamily. Glyoxalase II family.</text>
</comment>
<sequence length="255" mass="29483">MTLTSITALQDNYIWVLNNDHDQFLIVDPSDAIPVLDLITKKRWKLEAILLTHHHYDHIGGVLTLLTIYPDLVVFGPLETRYHGANIIIQHGDNINILDMNFRVIGTPGHTLGHVSYFSHPYLFCGDTLFSAGCGKIFEGTSQQMFESLNNLNRLPEDTLICGSHEYTLSNLTFSHALYPEDSDISKYYYHVKELRVKNIRTLPTTLAHERKINIFLRTKDIGLQKKVTMNGSYLHESQIFKRLRYKKDQFQKYI</sequence>
<evidence type="ECO:0000256" key="4">
    <source>
        <dbReference type="ARBA" id="ARBA00022723"/>
    </source>
</evidence>
<dbReference type="HAMAP" id="MF_01374">
    <property type="entry name" value="Glyoxalase_2"/>
    <property type="match status" value="1"/>
</dbReference>
<dbReference type="SMART" id="SM00849">
    <property type="entry name" value="Lactamase_B"/>
    <property type="match status" value="1"/>
</dbReference>
<dbReference type="Proteomes" id="UP000294338">
    <property type="component" value="Chromosome 1"/>
</dbReference>
<keyword evidence="4 7" id="KW-0479">Metal-binding</keyword>
<dbReference type="Pfam" id="PF16123">
    <property type="entry name" value="HAGH_C"/>
    <property type="match status" value="1"/>
</dbReference>
<gene>
    <name evidence="7 9" type="primary">gloB</name>
    <name evidence="9" type="ORF">ERCISPPS3390_480</name>
</gene>
<dbReference type="InterPro" id="IPR001279">
    <property type="entry name" value="Metallo-B-lactamas"/>
</dbReference>
<evidence type="ECO:0000259" key="8">
    <source>
        <dbReference type="SMART" id="SM00849"/>
    </source>
</evidence>
<keyword evidence="5 7" id="KW-0378">Hydrolase</keyword>
<feature type="binding site" evidence="7">
    <location>
        <position position="57"/>
    </location>
    <ligand>
        <name>Zn(2+)</name>
        <dbReference type="ChEBI" id="CHEBI:29105"/>
        <label>2</label>
    </ligand>
</feature>
<dbReference type="InterPro" id="IPR036866">
    <property type="entry name" value="RibonucZ/Hydroxyglut_hydro"/>
</dbReference>
<evidence type="ECO:0000256" key="6">
    <source>
        <dbReference type="ARBA" id="ARBA00022833"/>
    </source>
</evidence>
<evidence type="ECO:0000313" key="10">
    <source>
        <dbReference type="Proteomes" id="UP000294338"/>
    </source>
</evidence>
<dbReference type="EMBL" id="LR217705">
    <property type="protein sequence ID" value="VFP80602.1"/>
    <property type="molecule type" value="Genomic_DNA"/>
</dbReference>
<dbReference type="RefSeq" id="WP_197095408.1">
    <property type="nucleotide sequence ID" value="NZ_LR217705.1"/>
</dbReference>
<dbReference type="SUPFAM" id="SSF56281">
    <property type="entry name" value="Metallo-hydrolase/oxidoreductase"/>
    <property type="match status" value="1"/>
</dbReference>
<comment type="function">
    <text evidence="7">Thiolesterase that catalyzes the hydrolysis of S-D-lactoyl-glutathione to form glutathione and D-lactic acid.</text>
</comment>
<dbReference type="Gene3D" id="3.60.15.10">
    <property type="entry name" value="Ribonuclease Z/Hydroxyacylglutathione hydrolase-like"/>
    <property type="match status" value="1"/>
</dbReference>
<dbReference type="InterPro" id="IPR050110">
    <property type="entry name" value="Glyoxalase_II_hydrolase"/>
</dbReference>
<feature type="binding site" evidence="7">
    <location>
        <position position="53"/>
    </location>
    <ligand>
        <name>Zn(2+)</name>
        <dbReference type="ChEBI" id="CHEBI:29105"/>
        <label>1</label>
    </ligand>
</feature>
<evidence type="ECO:0000256" key="2">
    <source>
        <dbReference type="ARBA" id="ARBA00004963"/>
    </source>
</evidence>